<feature type="compositionally biased region" description="Low complexity" evidence="5">
    <location>
        <begin position="417"/>
        <end position="432"/>
    </location>
</feature>
<dbReference type="VEuPathDB" id="FungiDB:SDRG_09184"/>
<evidence type="ECO:0000256" key="5">
    <source>
        <dbReference type="SAM" id="MobiDB-lite"/>
    </source>
</evidence>
<comment type="similarity">
    <text evidence="1">Belongs to the NFYB/HAP3 subunit family.</text>
</comment>
<evidence type="ECO:0000256" key="2">
    <source>
        <dbReference type="ARBA" id="ARBA00023015"/>
    </source>
</evidence>
<protein>
    <recommendedName>
        <fullName evidence="6">Transcription factor CBF/NF-Y/archaeal histone domain-containing protein</fullName>
    </recommendedName>
</protein>
<dbReference type="CDD" id="cd22907">
    <property type="entry name" value="HFD_NFYB"/>
    <property type="match status" value="1"/>
</dbReference>
<dbReference type="GO" id="GO:0016602">
    <property type="term" value="C:CCAAT-binding factor complex"/>
    <property type="evidence" value="ECO:0007669"/>
    <property type="project" value="InterPro"/>
</dbReference>
<dbReference type="Gene3D" id="1.10.20.10">
    <property type="entry name" value="Histone, subunit A"/>
    <property type="match status" value="1"/>
</dbReference>
<organism evidence="7 8">
    <name type="scientific">Saprolegnia diclina (strain VS20)</name>
    <dbReference type="NCBI Taxonomy" id="1156394"/>
    <lineage>
        <taxon>Eukaryota</taxon>
        <taxon>Sar</taxon>
        <taxon>Stramenopiles</taxon>
        <taxon>Oomycota</taxon>
        <taxon>Saprolegniomycetes</taxon>
        <taxon>Saprolegniales</taxon>
        <taxon>Saprolegniaceae</taxon>
        <taxon>Saprolegnia</taxon>
    </lineage>
</organism>
<dbReference type="eggNOG" id="KOG0869">
    <property type="taxonomic scope" value="Eukaryota"/>
</dbReference>
<sequence>MESAPVPSYNGAGRSSPAASHPSRPTPTPVHVPTLADAPTRVRTTPTDRSNKATAALGLDSNDDFGTSELLNLLYAFHNASTADEVVLVLQALFGWFQAQTFHPTLTPPEATGPFLPIQMLREAKNEFVQCAQIKQSRQPYVWTNVVAKQYAIILQHLLVAIQAQAQIRAPSATPPSHALQSQLHNSIHEAHAQYSKQQQSRQATPQQHAVHSSASSLATPPVHAPSTSAQAPTPTNNTPRKLDFGPTLSASSSSLVVKVPKKKALEPKPKAAQAVSATAPRPSGPISESPFFVDMTMRSATPGADDDHLYIPVRNINKVMKAALPKESKVKIAEDAKELMQECVTEFLLYLTSETRDQAIINKRGKTTLTGSDALRALYNLGFTPYGDILGLYNDKIKVIQEEAAKVKIEKRAAKSQPTMPTATPSASPATDLVKNEHLIASSSSRPSTQ</sequence>
<evidence type="ECO:0000313" key="8">
    <source>
        <dbReference type="Proteomes" id="UP000030762"/>
    </source>
</evidence>
<dbReference type="PANTHER" id="PTHR11064:SF9">
    <property type="entry name" value="NUCLEAR TRANSCRIPTION FACTOR Y SUBUNIT BETA"/>
    <property type="match status" value="1"/>
</dbReference>
<evidence type="ECO:0000259" key="6">
    <source>
        <dbReference type="Pfam" id="PF00808"/>
    </source>
</evidence>
<dbReference type="Proteomes" id="UP000030762">
    <property type="component" value="Unassembled WGS sequence"/>
</dbReference>
<evidence type="ECO:0000256" key="1">
    <source>
        <dbReference type="ARBA" id="ARBA00009053"/>
    </source>
</evidence>
<dbReference type="InterPro" id="IPR027113">
    <property type="entry name" value="Transc_fact_NFYB/HAP3"/>
</dbReference>
<feature type="region of interest" description="Disordered" evidence="5">
    <location>
        <begin position="412"/>
        <end position="451"/>
    </location>
</feature>
<keyword evidence="3" id="KW-0238">DNA-binding</keyword>
<feature type="domain" description="Transcription factor CBF/NF-Y/archaeal histone" evidence="6">
    <location>
        <begin position="312"/>
        <end position="378"/>
    </location>
</feature>
<reference evidence="7 8" key="1">
    <citation type="submission" date="2012-04" db="EMBL/GenBank/DDBJ databases">
        <title>The Genome Sequence of Saprolegnia declina VS20.</title>
        <authorList>
            <consortium name="The Broad Institute Genome Sequencing Platform"/>
            <person name="Russ C."/>
            <person name="Nusbaum C."/>
            <person name="Tyler B."/>
            <person name="van West P."/>
            <person name="Dieguez-Uribeondo J."/>
            <person name="de Bruijn I."/>
            <person name="Tripathy S."/>
            <person name="Jiang R."/>
            <person name="Young S.K."/>
            <person name="Zeng Q."/>
            <person name="Gargeya S."/>
            <person name="Fitzgerald M."/>
            <person name="Haas B."/>
            <person name="Abouelleil A."/>
            <person name="Alvarado L."/>
            <person name="Arachchi H.M."/>
            <person name="Berlin A."/>
            <person name="Chapman S.B."/>
            <person name="Goldberg J."/>
            <person name="Griggs A."/>
            <person name="Gujja S."/>
            <person name="Hansen M."/>
            <person name="Howarth C."/>
            <person name="Imamovic A."/>
            <person name="Larimer J."/>
            <person name="McCowen C."/>
            <person name="Montmayeur A."/>
            <person name="Murphy C."/>
            <person name="Neiman D."/>
            <person name="Pearson M."/>
            <person name="Priest M."/>
            <person name="Roberts A."/>
            <person name="Saif S."/>
            <person name="Shea T."/>
            <person name="Sisk P."/>
            <person name="Sykes S."/>
            <person name="Wortman J."/>
            <person name="Nusbaum C."/>
            <person name="Birren B."/>
        </authorList>
    </citation>
    <scope>NUCLEOTIDE SEQUENCE [LARGE SCALE GENOMIC DNA]</scope>
    <source>
        <strain evidence="7 8">VS20</strain>
    </source>
</reference>
<accession>T0QHM9</accession>
<dbReference type="InterPro" id="IPR003958">
    <property type="entry name" value="CBFA_NFYB_domain"/>
</dbReference>
<dbReference type="OMA" id="HEAHAQY"/>
<dbReference type="EMBL" id="JH767160">
    <property type="protein sequence ID" value="EQC33200.1"/>
    <property type="molecule type" value="Genomic_DNA"/>
</dbReference>
<dbReference type="STRING" id="1156394.T0QHM9"/>
<dbReference type="PANTHER" id="PTHR11064">
    <property type="entry name" value="CCAAT-BINDING TRANSCRIPTION FACTOR-RELATED"/>
    <property type="match status" value="1"/>
</dbReference>
<proteinExistence type="inferred from homology"/>
<dbReference type="AlphaFoldDB" id="T0QHM9"/>
<feature type="region of interest" description="Disordered" evidence="5">
    <location>
        <begin position="192"/>
        <end position="248"/>
    </location>
</feature>
<dbReference type="GO" id="GO:0000978">
    <property type="term" value="F:RNA polymerase II cis-regulatory region sequence-specific DNA binding"/>
    <property type="evidence" value="ECO:0007669"/>
    <property type="project" value="TreeGrafter"/>
</dbReference>
<dbReference type="GO" id="GO:0046982">
    <property type="term" value="F:protein heterodimerization activity"/>
    <property type="evidence" value="ECO:0007669"/>
    <property type="project" value="InterPro"/>
</dbReference>
<dbReference type="Pfam" id="PF00808">
    <property type="entry name" value="CBFD_NFYB_HMF"/>
    <property type="match status" value="1"/>
</dbReference>
<evidence type="ECO:0000256" key="3">
    <source>
        <dbReference type="ARBA" id="ARBA00023125"/>
    </source>
</evidence>
<dbReference type="RefSeq" id="XP_008613323.1">
    <property type="nucleotide sequence ID" value="XM_008615101.1"/>
</dbReference>
<evidence type="ECO:0000313" key="7">
    <source>
        <dbReference type="EMBL" id="EQC33200.1"/>
    </source>
</evidence>
<dbReference type="GeneID" id="19949911"/>
<dbReference type="OrthoDB" id="386949at2759"/>
<dbReference type="InterPro" id="IPR009072">
    <property type="entry name" value="Histone-fold"/>
</dbReference>
<keyword evidence="2" id="KW-0805">Transcription regulation</keyword>
<feature type="compositionally biased region" description="Polar residues" evidence="5">
    <location>
        <begin position="195"/>
        <end position="219"/>
    </location>
</feature>
<feature type="region of interest" description="Disordered" evidence="5">
    <location>
        <begin position="261"/>
        <end position="289"/>
    </location>
</feature>
<keyword evidence="8" id="KW-1185">Reference proteome</keyword>
<name>T0QHM9_SAPDV</name>
<gene>
    <name evidence="7" type="ORF">SDRG_09184</name>
</gene>
<dbReference type="GO" id="GO:0001228">
    <property type="term" value="F:DNA-binding transcription activator activity, RNA polymerase II-specific"/>
    <property type="evidence" value="ECO:0007669"/>
    <property type="project" value="InterPro"/>
</dbReference>
<feature type="compositionally biased region" description="Polar residues" evidence="5">
    <location>
        <begin position="442"/>
        <end position="451"/>
    </location>
</feature>
<evidence type="ECO:0000256" key="4">
    <source>
        <dbReference type="ARBA" id="ARBA00023163"/>
    </source>
</evidence>
<feature type="region of interest" description="Disordered" evidence="5">
    <location>
        <begin position="1"/>
        <end position="53"/>
    </location>
</feature>
<feature type="compositionally biased region" description="Polar residues" evidence="5">
    <location>
        <begin position="226"/>
        <end position="240"/>
    </location>
</feature>
<dbReference type="InParanoid" id="T0QHM9"/>
<feature type="compositionally biased region" description="Low complexity" evidence="5">
    <location>
        <begin position="14"/>
        <end position="23"/>
    </location>
</feature>
<dbReference type="SUPFAM" id="SSF47113">
    <property type="entry name" value="Histone-fold"/>
    <property type="match status" value="1"/>
</dbReference>
<keyword evidence="4" id="KW-0804">Transcription</keyword>